<keyword evidence="1" id="KW-1185">Reference proteome</keyword>
<evidence type="ECO:0000313" key="1">
    <source>
        <dbReference type="Proteomes" id="UP000025227"/>
    </source>
</evidence>
<proteinExistence type="predicted"/>
<accession>A0A7I4XT14</accession>
<sequence length="74" mass="8371">QDYHSIFFQVHPSIKTLGSSCNPQFAVFGNSHSFDVSMNWRAMPHGSGAYLRLTCHPEGNTMQMGMAPRRKRES</sequence>
<dbReference type="Proteomes" id="UP000025227">
    <property type="component" value="Unplaced"/>
</dbReference>
<dbReference type="WBParaSite" id="HCON_00007160-00001">
    <property type="protein sequence ID" value="HCON_00007160-00001"/>
    <property type="gene ID" value="HCON_00007160"/>
</dbReference>
<protein>
    <submittedName>
        <fullName evidence="2">MOXD2 protein</fullName>
    </submittedName>
</protein>
<name>A0A7I4XT14_HAECO</name>
<reference evidence="2" key="1">
    <citation type="submission" date="2020-12" db="UniProtKB">
        <authorList>
            <consortium name="WormBaseParasite"/>
        </authorList>
    </citation>
    <scope>IDENTIFICATION</scope>
    <source>
        <strain evidence="2">MHco3</strain>
    </source>
</reference>
<evidence type="ECO:0000313" key="2">
    <source>
        <dbReference type="WBParaSite" id="HCON_00007160-00001"/>
    </source>
</evidence>
<organism evidence="1 2">
    <name type="scientific">Haemonchus contortus</name>
    <name type="common">Barber pole worm</name>
    <dbReference type="NCBI Taxonomy" id="6289"/>
    <lineage>
        <taxon>Eukaryota</taxon>
        <taxon>Metazoa</taxon>
        <taxon>Ecdysozoa</taxon>
        <taxon>Nematoda</taxon>
        <taxon>Chromadorea</taxon>
        <taxon>Rhabditida</taxon>
        <taxon>Rhabditina</taxon>
        <taxon>Rhabditomorpha</taxon>
        <taxon>Strongyloidea</taxon>
        <taxon>Trichostrongylidae</taxon>
        <taxon>Haemonchus</taxon>
    </lineage>
</organism>
<dbReference type="AlphaFoldDB" id="A0A7I4XT14"/>